<dbReference type="Proteomes" id="UP000012117">
    <property type="component" value="Unassembled WGS sequence"/>
</dbReference>
<organism evidence="1 2">
    <name type="scientific">Leptospira interrogans serovar Pyrogenes str. 200701872</name>
    <dbReference type="NCBI Taxonomy" id="1193029"/>
    <lineage>
        <taxon>Bacteria</taxon>
        <taxon>Pseudomonadati</taxon>
        <taxon>Spirochaetota</taxon>
        <taxon>Spirochaetia</taxon>
        <taxon>Leptospirales</taxon>
        <taxon>Leptospiraceae</taxon>
        <taxon>Leptospira</taxon>
    </lineage>
</organism>
<dbReference type="AlphaFoldDB" id="M7A2M5"/>
<sequence length="105" mass="12444">MFEPKPDQVEELKTILKQIPSNDSVSAGFHISPFISLKNPVYPIRENREWKEWIIIDRIYNSPYLSSEKILERIDSDVQIRKLRWIQKTKRFGLLRLNSGTKTSK</sequence>
<dbReference type="EMBL" id="AKWN02000145">
    <property type="protein sequence ID" value="EMP08295.1"/>
    <property type="molecule type" value="Genomic_DNA"/>
</dbReference>
<evidence type="ECO:0000313" key="2">
    <source>
        <dbReference type="Proteomes" id="UP000012117"/>
    </source>
</evidence>
<comment type="caution">
    <text evidence="1">The sequence shown here is derived from an EMBL/GenBank/DDBJ whole genome shotgun (WGS) entry which is preliminary data.</text>
</comment>
<evidence type="ECO:0000313" key="1">
    <source>
        <dbReference type="EMBL" id="EMP08295.1"/>
    </source>
</evidence>
<proteinExistence type="predicted"/>
<accession>M7A2M5</accession>
<dbReference type="Pfam" id="PF09852">
    <property type="entry name" value="DUF2079"/>
    <property type="match status" value="1"/>
</dbReference>
<gene>
    <name evidence="1" type="ORF">LEP1GSC124_4602</name>
</gene>
<name>M7A2M5_LEPIR</name>
<reference evidence="1 2" key="1">
    <citation type="submission" date="2013-01" db="EMBL/GenBank/DDBJ databases">
        <authorList>
            <person name="Harkins D.M."/>
            <person name="Durkin A.S."/>
            <person name="Brinkac L.M."/>
            <person name="Haft D.H."/>
            <person name="Selengut J.D."/>
            <person name="Sanka R."/>
            <person name="DePew J."/>
            <person name="Purushe J."/>
            <person name="Picardeau M."/>
            <person name="Werts C."/>
            <person name="Goarant C."/>
            <person name="Vinetz J.M."/>
            <person name="Sutton G.G."/>
            <person name="Nierman W.C."/>
            <person name="Fouts D.E."/>
        </authorList>
    </citation>
    <scope>NUCLEOTIDE SEQUENCE [LARGE SCALE GENOMIC DNA]</scope>
    <source>
        <strain evidence="1 2">200701872</strain>
    </source>
</reference>
<protein>
    <submittedName>
        <fullName evidence="1">Membrane protein, PF09852 domain protein</fullName>
    </submittedName>
</protein>
<dbReference type="BioCyc" id="LINT1193029:G11R4-4067-MONOMER"/>
<dbReference type="InterPro" id="IPR018650">
    <property type="entry name" value="STSV1_Orf64"/>
</dbReference>